<dbReference type="Pfam" id="PF04085">
    <property type="entry name" value="MreC"/>
    <property type="match status" value="1"/>
</dbReference>
<comment type="caution">
    <text evidence="6">The sequence shown here is derived from an EMBL/GenBank/DDBJ whole genome shotgun (WGS) entry which is preliminary data.</text>
</comment>
<dbReference type="PIRSF" id="PIRSF038471">
    <property type="entry name" value="MreC"/>
    <property type="match status" value="1"/>
</dbReference>
<dbReference type="InterPro" id="IPR042175">
    <property type="entry name" value="Cell/Rod_MreC_2"/>
</dbReference>
<dbReference type="GO" id="GO:0008360">
    <property type="term" value="P:regulation of cell shape"/>
    <property type="evidence" value="ECO:0007669"/>
    <property type="project" value="UniProtKB-KW"/>
</dbReference>
<dbReference type="NCBIfam" id="TIGR00219">
    <property type="entry name" value="mreC"/>
    <property type="match status" value="1"/>
</dbReference>
<feature type="domain" description="Rod shape-determining protein MreC beta-barrel core" evidence="5">
    <location>
        <begin position="120"/>
        <end position="259"/>
    </location>
</feature>
<proteinExistence type="inferred from homology"/>
<evidence type="ECO:0000256" key="1">
    <source>
        <dbReference type="ARBA" id="ARBA00009369"/>
    </source>
</evidence>
<dbReference type="InterPro" id="IPR055342">
    <property type="entry name" value="MreC_beta-barrel_core"/>
</dbReference>
<sequence>MLKLLAQRFAFLSMILISLGLMLVGKADGVLVERVRLAVGDVVAPVIEVIFRPATAIANAVNGVRELASLRADNGRLREENARLMHWQTVARHLDVENQALHAQLNFIPDPDASFITSRVIGDTGGAFVHSMLINAGSRDGVRKGQAVVSGETMVGRIIDVGLRSARVLLLTDINSHLPVMVEGTRARAILTGDNSDRPRLDYLSPNANVAPGDRVVTSGHGGVFPPGLPIGVVSSVQDGVIRVEPFVHRQQLEYVMVVDYGLAGILPSDVSAAADSREPSARPQGPEH</sequence>
<dbReference type="InterPro" id="IPR007221">
    <property type="entry name" value="MreC"/>
</dbReference>
<dbReference type="Gene3D" id="2.40.10.350">
    <property type="entry name" value="Rod shape-determining protein MreC, domain 2"/>
    <property type="match status" value="1"/>
</dbReference>
<evidence type="ECO:0000313" key="6">
    <source>
        <dbReference type="EMBL" id="OIR06271.1"/>
    </source>
</evidence>
<reference evidence="6" key="1">
    <citation type="submission" date="2016-10" db="EMBL/GenBank/DDBJ databases">
        <title>Sequence of Gallionella enrichment culture.</title>
        <authorList>
            <person name="Poehlein A."/>
            <person name="Muehling M."/>
            <person name="Daniel R."/>
        </authorList>
    </citation>
    <scope>NUCLEOTIDE SEQUENCE</scope>
</reference>
<evidence type="ECO:0000259" key="5">
    <source>
        <dbReference type="Pfam" id="PF04085"/>
    </source>
</evidence>
<keyword evidence="3" id="KW-0133">Cell shape</keyword>
<dbReference type="Gene3D" id="2.40.10.340">
    <property type="entry name" value="Rod shape-determining protein MreC, domain 1"/>
    <property type="match status" value="1"/>
</dbReference>
<comment type="similarity">
    <text evidence="1">Belongs to the MreC family.</text>
</comment>
<dbReference type="InterPro" id="IPR042177">
    <property type="entry name" value="Cell/Rod_1"/>
</dbReference>
<dbReference type="PANTHER" id="PTHR34138:SF1">
    <property type="entry name" value="CELL SHAPE-DETERMINING PROTEIN MREC"/>
    <property type="match status" value="1"/>
</dbReference>
<dbReference type="GO" id="GO:0005886">
    <property type="term" value="C:plasma membrane"/>
    <property type="evidence" value="ECO:0007669"/>
    <property type="project" value="TreeGrafter"/>
</dbReference>
<protein>
    <recommendedName>
        <fullName evidence="2">Cell shape-determining protein MreC</fullName>
    </recommendedName>
    <alternativeName>
        <fullName evidence="4">Cell shape protein MreC</fullName>
    </alternativeName>
</protein>
<dbReference type="AlphaFoldDB" id="A0A1J5SD20"/>
<evidence type="ECO:0000256" key="3">
    <source>
        <dbReference type="ARBA" id="ARBA00022960"/>
    </source>
</evidence>
<dbReference type="NCBIfam" id="NF010512">
    <property type="entry name" value="PRK13922.12-1"/>
    <property type="match status" value="1"/>
</dbReference>
<dbReference type="PANTHER" id="PTHR34138">
    <property type="entry name" value="CELL SHAPE-DETERMINING PROTEIN MREC"/>
    <property type="match status" value="1"/>
</dbReference>
<accession>A0A1J5SD20</accession>
<gene>
    <name evidence="6" type="primary">mreC_6</name>
    <name evidence="6" type="ORF">GALL_117450</name>
</gene>
<evidence type="ECO:0000256" key="2">
    <source>
        <dbReference type="ARBA" id="ARBA00013855"/>
    </source>
</evidence>
<evidence type="ECO:0000256" key="4">
    <source>
        <dbReference type="ARBA" id="ARBA00032089"/>
    </source>
</evidence>
<organism evidence="6">
    <name type="scientific">mine drainage metagenome</name>
    <dbReference type="NCBI Taxonomy" id="410659"/>
    <lineage>
        <taxon>unclassified sequences</taxon>
        <taxon>metagenomes</taxon>
        <taxon>ecological metagenomes</taxon>
    </lineage>
</organism>
<dbReference type="EMBL" id="MLJW01000045">
    <property type="protein sequence ID" value="OIR06271.1"/>
    <property type="molecule type" value="Genomic_DNA"/>
</dbReference>
<name>A0A1J5SD20_9ZZZZ</name>